<feature type="transmembrane region" description="Helical" evidence="1">
    <location>
        <begin position="229"/>
        <end position="250"/>
    </location>
</feature>
<reference evidence="2 3" key="1">
    <citation type="submission" date="2024-06" db="EMBL/GenBank/DDBJ databases">
        <title>The Natural Products Discovery Center: Release of the First 8490 Sequenced Strains for Exploring Actinobacteria Biosynthetic Diversity.</title>
        <authorList>
            <person name="Kalkreuter E."/>
            <person name="Kautsar S.A."/>
            <person name="Yang D."/>
            <person name="Bader C.D."/>
            <person name="Teijaro C.N."/>
            <person name="Fluegel L."/>
            <person name="Davis C.M."/>
            <person name="Simpson J.R."/>
            <person name="Lauterbach L."/>
            <person name="Steele A.D."/>
            <person name="Gui C."/>
            <person name="Meng S."/>
            <person name="Li G."/>
            <person name="Viehrig K."/>
            <person name="Ye F."/>
            <person name="Su P."/>
            <person name="Kiefer A.F."/>
            <person name="Nichols A."/>
            <person name="Cepeda A.J."/>
            <person name="Yan W."/>
            <person name="Fan B."/>
            <person name="Jiang Y."/>
            <person name="Adhikari A."/>
            <person name="Zheng C.-J."/>
            <person name="Schuster L."/>
            <person name="Cowan T.M."/>
            <person name="Smanski M.J."/>
            <person name="Chevrette M.G."/>
            <person name="De Carvalho L.P.S."/>
            <person name="Shen B."/>
        </authorList>
    </citation>
    <scope>NUCLEOTIDE SEQUENCE [LARGE SCALE GENOMIC DNA]</scope>
    <source>
        <strain evidence="2 3">NPDC006337</strain>
    </source>
</reference>
<feature type="transmembrane region" description="Helical" evidence="1">
    <location>
        <begin position="52"/>
        <end position="70"/>
    </location>
</feature>
<dbReference type="EMBL" id="JBEXZR010000010">
    <property type="protein sequence ID" value="MEU0708533.1"/>
    <property type="molecule type" value="Genomic_DNA"/>
</dbReference>
<dbReference type="Proteomes" id="UP001550378">
    <property type="component" value="Unassembled WGS sequence"/>
</dbReference>
<proteinExistence type="predicted"/>
<organism evidence="2 3">
    <name type="scientific">Streptomyces lavendulocolor</name>
    <dbReference type="NCBI Taxonomy" id="67316"/>
    <lineage>
        <taxon>Bacteria</taxon>
        <taxon>Bacillati</taxon>
        <taxon>Actinomycetota</taxon>
        <taxon>Actinomycetes</taxon>
        <taxon>Kitasatosporales</taxon>
        <taxon>Streptomycetaceae</taxon>
        <taxon>Streptomyces</taxon>
    </lineage>
</organism>
<evidence type="ECO:0000313" key="3">
    <source>
        <dbReference type="Proteomes" id="UP001550378"/>
    </source>
</evidence>
<keyword evidence="1" id="KW-0812">Transmembrane</keyword>
<keyword evidence="3" id="KW-1185">Reference proteome</keyword>
<feature type="transmembrane region" description="Helical" evidence="1">
    <location>
        <begin position="169"/>
        <end position="190"/>
    </location>
</feature>
<name>A0ABV2W4R1_9ACTN</name>
<feature type="transmembrane region" description="Helical" evidence="1">
    <location>
        <begin position="196"/>
        <end position="217"/>
    </location>
</feature>
<gene>
    <name evidence="2" type="ORF">ABZ508_14365</name>
</gene>
<evidence type="ECO:0000256" key="1">
    <source>
        <dbReference type="SAM" id="Phobius"/>
    </source>
</evidence>
<feature type="transmembrane region" description="Helical" evidence="1">
    <location>
        <begin position="27"/>
        <end position="45"/>
    </location>
</feature>
<feature type="transmembrane region" description="Helical" evidence="1">
    <location>
        <begin position="82"/>
        <end position="102"/>
    </location>
</feature>
<keyword evidence="1" id="KW-1133">Transmembrane helix</keyword>
<comment type="caution">
    <text evidence="2">The sequence shown here is derived from an EMBL/GenBank/DDBJ whole genome shotgun (WGS) entry which is preliminary data.</text>
</comment>
<dbReference type="RefSeq" id="WP_359656439.1">
    <property type="nucleotide sequence ID" value="NZ_JBEXZP010000132.1"/>
</dbReference>
<evidence type="ECO:0008006" key="4">
    <source>
        <dbReference type="Google" id="ProtNLM"/>
    </source>
</evidence>
<evidence type="ECO:0000313" key="2">
    <source>
        <dbReference type="EMBL" id="MEU0708533.1"/>
    </source>
</evidence>
<accession>A0ABV2W4R1</accession>
<sequence>MRLAEHAGMLAHGPSVPESPGVAESTVGGLVLVAAATLTGAWLARRASGQRAAWLAAAAALLVISGLHLLPEAWSDSQGAHLPWWAVPGTAVGAFVVAGLVARKGCPCEPEKAGGTGAAAALGAHRFLEGSALTVGGAVVVAGALAVHALAEGLAAGALLHAQPRRYSVVWLAVMCLSPVAGVAAAGLVPATAEPVLVALAAGVLAHAAWISLRVAVHLAPRGRPLGPEAAVAGLVAAAVTAVTAVSVVVTG</sequence>
<keyword evidence="1" id="KW-0472">Membrane</keyword>
<protein>
    <recommendedName>
        <fullName evidence="4">ZIP family metal transporter</fullName>
    </recommendedName>
</protein>